<dbReference type="Proteomes" id="UP001150925">
    <property type="component" value="Unassembled WGS sequence"/>
</dbReference>
<dbReference type="Gene3D" id="2.40.160.50">
    <property type="entry name" value="membrane protein fhac: a member of the omp85/tpsb transporter family"/>
    <property type="match status" value="1"/>
</dbReference>
<evidence type="ECO:0000256" key="5">
    <source>
        <dbReference type="ARBA" id="ARBA00023136"/>
    </source>
</evidence>
<keyword evidence="4" id="KW-0812">Transmembrane</keyword>
<dbReference type="InterPro" id="IPR039910">
    <property type="entry name" value="D15-like"/>
</dbReference>
<accession>A0A9W8AW47</accession>
<evidence type="ECO:0000256" key="6">
    <source>
        <dbReference type="SAM" id="MobiDB-lite"/>
    </source>
</evidence>
<evidence type="ECO:0000256" key="3">
    <source>
        <dbReference type="ARBA" id="ARBA00022452"/>
    </source>
</evidence>
<dbReference type="AlphaFoldDB" id="A0A9W8AW47"/>
<gene>
    <name evidence="8" type="ORF">IWQ62_001418</name>
</gene>
<keyword evidence="9" id="KW-1185">Reference proteome</keyword>
<dbReference type="InterPro" id="IPR000184">
    <property type="entry name" value="Bac_surfAg_D15"/>
</dbReference>
<protein>
    <recommendedName>
        <fullName evidence="7">Bacterial surface antigen (D15) domain-containing protein</fullName>
    </recommendedName>
</protein>
<proteinExistence type="inferred from homology"/>
<feature type="region of interest" description="Disordered" evidence="6">
    <location>
        <begin position="1"/>
        <end position="33"/>
    </location>
</feature>
<dbReference type="GO" id="GO:0005741">
    <property type="term" value="C:mitochondrial outer membrane"/>
    <property type="evidence" value="ECO:0007669"/>
    <property type="project" value="UniProtKB-SubCell"/>
</dbReference>
<evidence type="ECO:0000256" key="4">
    <source>
        <dbReference type="ARBA" id="ARBA00022692"/>
    </source>
</evidence>
<keyword evidence="3" id="KW-1134">Transmembrane beta strand</keyword>
<dbReference type="Pfam" id="PF01103">
    <property type="entry name" value="Omp85"/>
    <property type="match status" value="1"/>
</dbReference>
<dbReference type="OrthoDB" id="1724197at2759"/>
<evidence type="ECO:0000256" key="1">
    <source>
        <dbReference type="ARBA" id="ARBA00004374"/>
    </source>
</evidence>
<keyword evidence="5" id="KW-0472">Membrane</keyword>
<reference evidence="8" key="1">
    <citation type="submission" date="2022-07" db="EMBL/GenBank/DDBJ databases">
        <title>Phylogenomic reconstructions and comparative analyses of Kickxellomycotina fungi.</title>
        <authorList>
            <person name="Reynolds N.K."/>
            <person name="Stajich J.E."/>
            <person name="Barry K."/>
            <person name="Grigoriev I.V."/>
            <person name="Crous P."/>
            <person name="Smith M.E."/>
        </authorList>
    </citation>
    <scope>NUCLEOTIDE SEQUENCE</scope>
    <source>
        <strain evidence="8">RSA 1196</strain>
    </source>
</reference>
<dbReference type="EMBL" id="JANBPY010000224">
    <property type="protein sequence ID" value="KAJ1968149.1"/>
    <property type="molecule type" value="Genomic_DNA"/>
</dbReference>
<dbReference type="GO" id="GO:0045040">
    <property type="term" value="P:protein insertion into mitochondrial outer membrane"/>
    <property type="evidence" value="ECO:0007669"/>
    <property type="project" value="TreeGrafter"/>
</dbReference>
<comment type="subcellular location">
    <subcellularLocation>
        <location evidence="1">Mitochondrion outer membrane</location>
        <topology evidence="1">Multi-pass membrane protein</topology>
    </subcellularLocation>
</comment>
<feature type="domain" description="Bacterial surface antigen (D15)" evidence="7">
    <location>
        <begin position="150"/>
        <end position="462"/>
    </location>
</feature>
<organism evidence="8 9">
    <name type="scientific">Dispira parvispora</name>
    <dbReference type="NCBI Taxonomy" id="1520584"/>
    <lineage>
        <taxon>Eukaryota</taxon>
        <taxon>Fungi</taxon>
        <taxon>Fungi incertae sedis</taxon>
        <taxon>Zoopagomycota</taxon>
        <taxon>Kickxellomycotina</taxon>
        <taxon>Dimargaritomycetes</taxon>
        <taxon>Dimargaritales</taxon>
        <taxon>Dimargaritaceae</taxon>
        <taxon>Dispira</taxon>
    </lineage>
</organism>
<comment type="similarity">
    <text evidence="2">Belongs to the SAM50/omp85 family.</text>
</comment>
<dbReference type="PANTHER" id="PTHR12815:SF18">
    <property type="entry name" value="SORTING AND ASSEMBLY MACHINERY COMPONENT 50 HOMOLOG"/>
    <property type="match status" value="1"/>
</dbReference>
<evidence type="ECO:0000256" key="2">
    <source>
        <dbReference type="ARBA" id="ARBA00010913"/>
    </source>
</evidence>
<name>A0A9W8AW47_9FUNG</name>
<evidence type="ECO:0000259" key="7">
    <source>
        <dbReference type="Pfam" id="PF01103"/>
    </source>
</evidence>
<sequence>MSAMNNDLFDDFSQNPAASPSPPPTASSTAPNSTWLSESITVPLRINSIRVEGVKNTRSGVIQEVIAPALQAKSFDEVTKKLHQACGRLEQLEIMDGFEIAMDMAHGPLVPEHSVDVVIHAREKGRFWARTGTEIGNSEGSAHTSANFRNLFGGGETLSISGSVGTRTRASHQATLAAPVNADPNQRFSLAAYQQNQTFQASSSHEQLFRGISLRYSGAFPGLHTEMGYSAVWRQIRELGFRASPSVRLEAGHSLKSGVYFSMLRDRRDNPTLPTQGYMWKWYSELAGLGGDVRFLKNEAQTQYNLPLGRGFVLSNTIRAGLLQPLQNDTTRICDRFFLGGPNSLRGFRPFGVGPRDQRDALGGDFYWSSGLSLLTPLPNIDSDKLKGHLWANAGGLAQLKANTPLHQSVQESLCRPTSSVGLGLLFQYSMVRLELNFCLPLTMSVWDHAKKGWQFGMGIDFL</sequence>
<evidence type="ECO:0000313" key="9">
    <source>
        <dbReference type="Proteomes" id="UP001150925"/>
    </source>
</evidence>
<comment type="caution">
    <text evidence="8">The sequence shown here is derived from an EMBL/GenBank/DDBJ whole genome shotgun (WGS) entry which is preliminary data.</text>
</comment>
<evidence type="ECO:0000313" key="8">
    <source>
        <dbReference type="EMBL" id="KAJ1968149.1"/>
    </source>
</evidence>
<dbReference type="PANTHER" id="PTHR12815">
    <property type="entry name" value="SORTING AND ASSEMBLY MACHINERY SAMM50 PROTEIN FAMILY MEMBER"/>
    <property type="match status" value="1"/>
</dbReference>